<feature type="domain" description="TonB-dependent receptor-like beta-barrel" evidence="13">
    <location>
        <begin position="254"/>
        <end position="729"/>
    </location>
</feature>
<evidence type="ECO:0000256" key="5">
    <source>
        <dbReference type="ARBA" id="ARBA00022692"/>
    </source>
</evidence>
<dbReference type="GO" id="GO:0009279">
    <property type="term" value="C:cell outer membrane"/>
    <property type="evidence" value="ECO:0007669"/>
    <property type="project" value="UniProtKB-SubCell"/>
</dbReference>
<dbReference type="GO" id="GO:0015891">
    <property type="term" value="P:siderophore transport"/>
    <property type="evidence" value="ECO:0007669"/>
    <property type="project" value="InterPro"/>
</dbReference>
<dbReference type="Gene3D" id="2.170.130.10">
    <property type="entry name" value="TonB-dependent receptor, plug domain"/>
    <property type="match status" value="1"/>
</dbReference>
<protein>
    <submittedName>
        <fullName evidence="15">TonB-dependent siderophore receptor</fullName>
    </submittedName>
</protein>
<dbReference type="GO" id="GO:0015344">
    <property type="term" value="F:siderophore uptake transmembrane transporter activity"/>
    <property type="evidence" value="ECO:0007669"/>
    <property type="project" value="TreeGrafter"/>
</dbReference>
<dbReference type="InterPro" id="IPR012910">
    <property type="entry name" value="Plug_dom"/>
</dbReference>
<gene>
    <name evidence="15" type="ORF">CK240_14745</name>
</gene>
<evidence type="ECO:0000313" key="15">
    <source>
        <dbReference type="EMBL" id="PAU96267.1"/>
    </source>
</evidence>
<dbReference type="EMBL" id="NSJZ01000017">
    <property type="protein sequence ID" value="PAU96267.1"/>
    <property type="molecule type" value="Genomic_DNA"/>
</dbReference>
<dbReference type="Proteomes" id="UP000218023">
    <property type="component" value="Unassembled WGS sequence"/>
</dbReference>
<keyword evidence="16" id="KW-1185">Reference proteome</keyword>
<evidence type="ECO:0000256" key="11">
    <source>
        <dbReference type="RuleBase" id="RU003357"/>
    </source>
</evidence>
<evidence type="ECO:0000259" key="13">
    <source>
        <dbReference type="Pfam" id="PF00593"/>
    </source>
</evidence>
<evidence type="ECO:0000256" key="7">
    <source>
        <dbReference type="ARBA" id="ARBA00023136"/>
    </source>
</evidence>
<evidence type="ECO:0000256" key="12">
    <source>
        <dbReference type="SAM" id="SignalP"/>
    </source>
</evidence>
<keyword evidence="9 10" id="KW-0998">Cell outer membrane</keyword>
<comment type="similarity">
    <text evidence="2 10 11">Belongs to the TonB-dependent receptor family.</text>
</comment>
<dbReference type="InterPro" id="IPR039426">
    <property type="entry name" value="TonB-dep_rcpt-like"/>
</dbReference>
<keyword evidence="12" id="KW-0732">Signal</keyword>
<dbReference type="RefSeq" id="WP_095641100.1">
    <property type="nucleotide sequence ID" value="NZ_NSJZ01000017.1"/>
</dbReference>
<accession>A0A2A2GH55</accession>
<keyword evidence="5 10" id="KW-0812">Transmembrane</keyword>
<name>A0A2A2GH55_9RHOB</name>
<evidence type="ECO:0000313" key="16">
    <source>
        <dbReference type="Proteomes" id="UP000218023"/>
    </source>
</evidence>
<keyword evidence="6 11" id="KW-0798">TonB box</keyword>
<dbReference type="Gene3D" id="2.40.170.20">
    <property type="entry name" value="TonB-dependent receptor, beta-barrel domain"/>
    <property type="match status" value="1"/>
</dbReference>
<evidence type="ECO:0000256" key="2">
    <source>
        <dbReference type="ARBA" id="ARBA00009810"/>
    </source>
</evidence>
<dbReference type="GO" id="GO:0038023">
    <property type="term" value="F:signaling receptor activity"/>
    <property type="evidence" value="ECO:0007669"/>
    <property type="project" value="InterPro"/>
</dbReference>
<keyword evidence="7 10" id="KW-0472">Membrane</keyword>
<organism evidence="15 16">
    <name type="scientific">Paracoccus salipaludis</name>
    <dbReference type="NCBI Taxonomy" id="2032623"/>
    <lineage>
        <taxon>Bacteria</taxon>
        <taxon>Pseudomonadati</taxon>
        <taxon>Pseudomonadota</taxon>
        <taxon>Alphaproteobacteria</taxon>
        <taxon>Rhodobacterales</taxon>
        <taxon>Paracoccaceae</taxon>
        <taxon>Paracoccus</taxon>
    </lineage>
</organism>
<evidence type="ECO:0000256" key="3">
    <source>
        <dbReference type="ARBA" id="ARBA00022448"/>
    </source>
</evidence>
<feature type="chain" id="PRO_5012810318" evidence="12">
    <location>
        <begin position="25"/>
        <end position="760"/>
    </location>
</feature>
<dbReference type="PANTHER" id="PTHR32552">
    <property type="entry name" value="FERRICHROME IRON RECEPTOR-RELATED"/>
    <property type="match status" value="1"/>
</dbReference>
<feature type="domain" description="TonB-dependent receptor plug" evidence="14">
    <location>
        <begin position="79"/>
        <end position="178"/>
    </location>
</feature>
<comment type="subcellular location">
    <subcellularLocation>
        <location evidence="1 10">Cell outer membrane</location>
        <topology evidence="1 10">Multi-pass membrane protein</topology>
    </subcellularLocation>
</comment>
<comment type="caution">
    <text evidence="15">The sequence shown here is derived from an EMBL/GenBank/DDBJ whole genome shotgun (WGS) entry which is preliminary data.</text>
</comment>
<feature type="signal peptide" evidence="12">
    <location>
        <begin position="1"/>
        <end position="24"/>
    </location>
</feature>
<dbReference type="OrthoDB" id="9760333at2"/>
<evidence type="ECO:0000256" key="1">
    <source>
        <dbReference type="ARBA" id="ARBA00004571"/>
    </source>
</evidence>
<evidence type="ECO:0000256" key="9">
    <source>
        <dbReference type="ARBA" id="ARBA00023237"/>
    </source>
</evidence>
<evidence type="ECO:0000256" key="6">
    <source>
        <dbReference type="ARBA" id="ARBA00023077"/>
    </source>
</evidence>
<keyword evidence="4 10" id="KW-1134">Transmembrane beta strand</keyword>
<dbReference type="SUPFAM" id="SSF56935">
    <property type="entry name" value="Porins"/>
    <property type="match status" value="1"/>
</dbReference>
<dbReference type="PROSITE" id="PS52016">
    <property type="entry name" value="TONB_DEPENDENT_REC_3"/>
    <property type="match status" value="1"/>
</dbReference>
<dbReference type="InterPro" id="IPR010105">
    <property type="entry name" value="TonB_sidphr_rcpt"/>
</dbReference>
<reference evidence="15 16" key="1">
    <citation type="submission" date="2017-09" db="EMBL/GenBank/DDBJ databases">
        <title>Paracoccus alkalisoli sp. nov., isolated from saline alkaline soil.</title>
        <authorList>
            <person name="Dong X."/>
            <person name="Zhang G."/>
        </authorList>
    </citation>
    <scope>NUCLEOTIDE SEQUENCE [LARGE SCALE GENOMIC DNA]</scope>
    <source>
        <strain evidence="15 16">WN007</strain>
    </source>
</reference>
<evidence type="ECO:0000256" key="8">
    <source>
        <dbReference type="ARBA" id="ARBA00023170"/>
    </source>
</evidence>
<dbReference type="InterPro" id="IPR000531">
    <property type="entry name" value="Beta-barrel_TonB"/>
</dbReference>
<dbReference type="InterPro" id="IPR037066">
    <property type="entry name" value="Plug_dom_sf"/>
</dbReference>
<keyword evidence="8 15" id="KW-0675">Receptor</keyword>
<dbReference type="Pfam" id="PF00593">
    <property type="entry name" value="TonB_dep_Rec_b-barrel"/>
    <property type="match status" value="1"/>
</dbReference>
<dbReference type="NCBIfam" id="TIGR01783">
    <property type="entry name" value="TonB-siderophor"/>
    <property type="match status" value="1"/>
</dbReference>
<evidence type="ECO:0000256" key="4">
    <source>
        <dbReference type="ARBA" id="ARBA00022452"/>
    </source>
</evidence>
<dbReference type="CDD" id="cd01347">
    <property type="entry name" value="ligand_gated_channel"/>
    <property type="match status" value="1"/>
</dbReference>
<sequence length="760" mass="81406">MALRPQPSLRPILCGAGASLGALAATGLNQPALAQDAAVPGPLQTNAVQLDTVVLTPSDEQSSNTNNASTGIARLPASVRDTPHVVNVVPAEIIEQQKATTLEEALRNVPGITLSTGEGRGGSSGDQFRIRGLSAQGDVYSDGLRDFGAYTRDTFNTEAVQVIKGPAGESFGVGSLGGLINQERKRAGLEEFNEAEGSVATGGLARLQFDANRVLADDQALRLNLMVQDGEVPDRDHVTDDRLGIAFDYGRGIGTGTEWHLGYSYLRGRGVPDMGQPMAEGPDGISRPLLEYDVPGYDRDTSYIRSTDRFDTDVHTVTSALTHDLEGGWKLSNDTRVTRYGRDFSATNPGGCDSACLAALLAGIDQPLSYGAGGGMTYDQEGWGVQNVTTLTGEATTGNVRHQITAGLDLSWQIDKRRRGTWVVPRAEQTILDPDFDAGDAVFDWDDEQSTAKALDAGLFLADRMRFSDQFSVLASARADWFKSSFDGVLVGGDERVSGEVEDVKISPSVSLIWEPASDRMGYLTFARSYRPLGTDIASAVNAFETEVPASDRDFEPERSDLIELGGKMDLMDGRVGLTAAVFQIKKRNSYDVDPVTGDITPGFSANGENRRIRGFELGASGEVAEGVNLLLAYANLDSEITGGRGVDEENVGNDAPGVPRHNLALWGSHERPVTRTGGAVTVAGGIRYASEYWANSDNTAEIPETFSLDAMVAYEQDNWRVALNGTNLTDENNYSSSFNGARAVPEAGRVFTLSLSSRF</sequence>
<keyword evidence="3 10" id="KW-0813">Transport</keyword>
<evidence type="ECO:0000256" key="10">
    <source>
        <dbReference type="PROSITE-ProRule" id="PRU01360"/>
    </source>
</evidence>
<dbReference type="PANTHER" id="PTHR32552:SF83">
    <property type="entry name" value="BLR3904 PROTEIN"/>
    <property type="match status" value="1"/>
</dbReference>
<dbReference type="InterPro" id="IPR036942">
    <property type="entry name" value="Beta-barrel_TonB_sf"/>
</dbReference>
<dbReference type="Pfam" id="PF07715">
    <property type="entry name" value="Plug"/>
    <property type="match status" value="1"/>
</dbReference>
<dbReference type="AlphaFoldDB" id="A0A2A2GH55"/>
<proteinExistence type="inferred from homology"/>
<evidence type="ECO:0000259" key="14">
    <source>
        <dbReference type="Pfam" id="PF07715"/>
    </source>
</evidence>